<proteinExistence type="predicted"/>
<evidence type="ECO:0000313" key="3">
    <source>
        <dbReference type="Proteomes" id="UP000054538"/>
    </source>
</evidence>
<dbReference type="AlphaFoldDB" id="A0A0D0E9U1"/>
<protein>
    <submittedName>
        <fullName evidence="2">Uncharacterized protein</fullName>
    </submittedName>
</protein>
<dbReference type="InParanoid" id="A0A0D0E9U1"/>
<dbReference type="Proteomes" id="UP000054538">
    <property type="component" value="Unassembled WGS sequence"/>
</dbReference>
<evidence type="ECO:0000313" key="2">
    <source>
        <dbReference type="EMBL" id="KIK96060.1"/>
    </source>
</evidence>
<reference evidence="3" key="2">
    <citation type="submission" date="2015-01" db="EMBL/GenBank/DDBJ databases">
        <title>Evolutionary Origins and Diversification of the Mycorrhizal Mutualists.</title>
        <authorList>
            <consortium name="DOE Joint Genome Institute"/>
            <consortium name="Mycorrhizal Genomics Consortium"/>
            <person name="Kohler A."/>
            <person name="Kuo A."/>
            <person name="Nagy L.G."/>
            <person name="Floudas D."/>
            <person name="Copeland A."/>
            <person name="Barry K.W."/>
            <person name="Cichocki N."/>
            <person name="Veneault-Fourrey C."/>
            <person name="LaButti K."/>
            <person name="Lindquist E.A."/>
            <person name="Lipzen A."/>
            <person name="Lundell T."/>
            <person name="Morin E."/>
            <person name="Murat C."/>
            <person name="Riley R."/>
            <person name="Ohm R."/>
            <person name="Sun H."/>
            <person name="Tunlid A."/>
            <person name="Henrissat B."/>
            <person name="Grigoriev I.V."/>
            <person name="Hibbett D.S."/>
            <person name="Martin F."/>
        </authorList>
    </citation>
    <scope>NUCLEOTIDE SEQUENCE [LARGE SCALE GENOMIC DNA]</scope>
    <source>
        <strain evidence="3">Ve08.2h10</strain>
    </source>
</reference>
<organism evidence="2 3">
    <name type="scientific">Paxillus rubicundulus Ve08.2h10</name>
    <dbReference type="NCBI Taxonomy" id="930991"/>
    <lineage>
        <taxon>Eukaryota</taxon>
        <taxon>Fungi</taxon>
        <taxon>Dikarya</taxon>
        <taxon>Basidiomycota</taxon>
        <taxon>Agaricomycotina</taxon>
        <taxon>Agaricomycetes</taxon>
        <taxon>Agaricomycetidae</taxon>
        <taxon>Boletales</taxon>
        <taxon>Paxilineae</taxon>
        <taxon>Paxillaceae</taxon>
        <taxon>Paxillus</taxon>
    </lineage>
</organism>
<feature type="region of interest" description="Disordered" evidence="1">
    <location>
        <begin position="1"/>
        <end position="95"/>
    </location>
</feature>
<name>A0A0D0E9U1_9AGAM</name>
<dbReference type="EMBL" id="KN825006">
    <property type="protein sequence ID" value="KIK96060.1"/>
    <property type="molecule type" value="Genomic_DNA"/>
</dbReference>
<accession>A0A0D0E9U1</accession>
<feature type="compositionally biased region" description="Basic residues" evidence="1">
    <location>
        <begin position="42"/>
        <end position="61"/>
    </location>
</feature>
<dbReference type="HOGENOM" id="CLU_1713887_0_0_1"/>
<keyword evidence="3" id="KW-1185">Reference proteome</keyword>
<evidence type="ECO:0000256" key="1">
    <source>
        <dbReference type="SAM" id="MobiDB-lite"/>
    </source>
</evidence>
<sequence length="153" mass="16863">MPFSTPTTHSPKHMSPAKKLYDGACAQRSSAGDPSQYDRRYHQPNKRKHKPKPRYTRKKAKPSAPLNRPSSQSPTGKLLDRIGASIEDDTDGDHVEDEKVVTDLYSNLPDSASVPHFCTPDPGEVERFLESVIGAWSPQAPITACPVCCPPRV</sequence>
<reference evidence="2 3" key="1">
    <citation type="submission" date="2014-04" db="EMBL/GenBank/DDBJ databases">
        <authorList>
            <consortium name="DOE Joint Genome Institute"/>
            <person name="Kuo A."/>
            <person name="Kohler A."/>
            <person name="Jargeat P."/>
            <person name="Nagy L.G."/>
            <person name="Floudas D."/>
            <person name="Copeland A."/>
            <person name="Barry K.W."/>
            <person name="Cichocki N."/>
            <person name="Veneault-Fourrey C."/>
            <person name="LaButti K."/>
            <person name="Lindquist E.A."/>
            <person name="Lipzen A."/>
            <person name="Lundell T."/>
            <person name="Morin E."/>
            <person name="Murat C."/>
            <person name="Sun H."/>
            <person name="Tunlid A."/>
            <person name="Henrissat B."/>
            <person name="Grigoriev I.V."/>
            <person name="Hibbett D.S."/>
            <person name="Martin F."/>
            <person name="Nordberg H.P."/>
            <person name="Cantor M.N."/>
            <person name="Hua S.X."/>
        </authorList>
    </citation>
    <scope>NUCLEOTIDE SEQUENCE [LARGE SCALE GENOMIC DNA]</scope>
    <source>
        <strain evidence="2 3">Ve08.2h10</strain>
    </source>
</reference>
<gene>
    <name evidence="2" type="ORF">PAXRUDRAFT_826371</name>
</gene>